<gene>
    <name evidence="2" type="ORF">GCM10009851_36040</name>
</gene>
<name>A0ABN3E2V0_9MICO</name>
<dbReference type="PROSITE" id="PS51318">
    <property type="entry name" value="TAT"/>
    <property type="match status" value="1"/>
</dbReference>
<organism evidence="2 3">
    <name type="scientific">Herbiconiux moechotypicola</name>
    <dbReference type="NCBI Taxonomy" id="637393"/>
    <lineage>
        <taxon>Bacteria</taxon>
        <taxon>Bacillati</taxon>
        <taxon>Actinomycetota</taxon>
        <taxon>Actinomycetes</taxon>
        <taxon>Micrococcales</taxon>
        <taxon>Microbacteriaceae</taxon>
        <taxon>Herbiconiux</taxon>
    </lineage>
</organism>
<accession>A0ABN3E2V0</accession>
<comment type="caution">
    <text evidence="2">The sequence shown here is derived from an EMBL/GenBank/DDBJ whole genome shotgun (WGS) entry which is preliminary data.</text>
</comment>
<evidence type="ECO:0000313" key="2">
    <source>
        <dbReference type="EMBL" id="GAA2247400.1"/>
    </source>
</evidence>
<feature type="chain" id="PRO_5046612931" description="Ig-like domain-containing protein" evidence="1">
    <location>
        <begin position="31"/>
        <end position="130"/>
    </location>
</feature>
<dbReference type="Proteomes" id="UP001500929">
    <property type="component" value="Unassembled WGS sequence"/>
</dbReference>
<sequence>MKDVSRRTVLTGAAWSVPVIALGVTAPAAAASGAAPSVTITGIAYTGSFDWYRLFITVDNIPSGAQNLTGGVTWTPTGGATIGSSNFVVDESGNASITLADFPTGVPYIFTATVRIQGAAVQGSFTYTFS</sequence>
<protein>
    <recommendedName>
        <fullName evidence="4">Ig-like domain-containing protein</fullName>
    </recommendedName>
</protein>
<keyword evidence="1" id="KW-0732">Signal</keyword>
<keyword evidence="3" id="KW-1185">Reference proteome</keyword>
<evidence type="ECO:0000256" key="1">
    <source>
        <dbReference type="SAM" id="SignalP"/>
    </source>
</evidence>
<dbReference type="InterPro" id="IPR006311">
    <property type="entry name" value="TAT_signal"/>
</dbReference>
<evidence type="ECO:0000313" key="3">
    <source>
        <dbReference type="Proteomes" id="UP001500929"/>
    </source>
</evidence>
<proteinExistence type="predicted"/>
<dbReference type="RefSeq" id="WP_259481075.1">
    <property type="nucleotide sequence ID" value="NZ_BAAAQY010000013.1"/>
</dbReference>
<reference evidence="2 3" key="1">
    <citation type="journal article" date="2019" name="Int. J. Syst. Evol. Microbiol.">
        <title>The Global Catalogue of Microorganisms (GCM) 10K type strain sequencing project: providing services to taxonomists for standard genome sequencing and annotation.</title>
        <authorList>
            <consortium name="The Broad Institute Genomics Platform"/>
            <consortium name="The Broad Institute Genome Sequencing Center for Infectious Disease"/>
            <person name="Wu L."/>
            <person name="Ma J."/>
        </authorList>
    </citation>
    <scope>NUCLEOTIDE SEQUENCE [LARGE SCALE GENOMIC DNA]</scope>
    <source>
        <strain evidence="2 3">JCM 16117</strain>
    </source>
</reference>
<evidence type="ECO:0008006" key="4">
    <source>
        <dbReference type="Google" id="ProtNLM"/>
    </source>
</evidence>
<dbReference type="EMBL" id="BAAAQY010000013">
    <property type="protein sequence ID" value="GAA2247400.1"/>
    <property type="molecule type" value="Genomic_DNA"/>
</dbReference>
<feature type="signal peptide" evidence="1">
    <location>
        <begin position="1"/>
        <end position="30"/>
    </location>
</feature>